<feature type="region of interest" description="Disordered" evidence="1">
    <location>
        <begin position="24"/>
        <end position="93"/>
    </location>
</feature>
<reference evidence="3" key="2">
    <citation type="submission" date="2021-04" db="EMBL/GenBank/DDBJ databases">
        <authorList>
            <person name="Gilroy R."/>
        </authorList>
    </citation>
    <scope>NUCLEOTIDE SEQUENCE</scope>
    <source>
        <strain evidence="3">ChiHcolR34-3080</strain>
    </source>
</reference>
<evidence type="ECO:0000256" key="1">
    <source>
        <dbReference type="SAM" id="MobiDB-lite"/>
    </source>
</evidence>
<accession>A0A9D1QA95</accession>
<feature type="compositionally biased region" description="Low complexity" evidence="1">
    <location>
        <begin position="34"/>
        <end position="44"/>
    </location>
</feature>
<evidence type="ECO:0000313" key="3">
    <source>
        <dbReference type="EMBL" id="HIW08788.1"/>
    </source>
</evidence>
<dbReference type="EMBL" id="DXHQ01000063">
    <property type="protein sequence ID" value="HIW08788.1"/>
    <property type="molecule type" value="Genomic_DNA"/>
</dbReference>
<feature type="chain" id="PRO_5039512741" evidence="2">
    <location>
        <begin position="22"/>
        <end position="233"/>
    </location>
</feature>
<feature type="compositionally biased region" description="Acidic residues" evidence="1">
    <location>
        <begin position="69"/>
        <end position="89"/>
    </location>
</feature>
<name>A0A9D1QA95_9FIRM</name>
<evidence type="ECO:0000256" key="2">
    <source>
        <dbReference type="SAM" id="SignalP"/>
    </source>
</evidence>
<protein>
    <submittedName>
        <fullName evidence="3">Uncharacterized protein</fullName>
    </submittedName>
</protein>
<organism evidence="3 4">
    <name type="scientific">Candidatus Faecalibacterium intestinigallinarum</name>
    <dbReference type="NCBI Taxonomy" id="2838581"/>
    <lineage>
        <taxon>Bacteria</taxon>
        <taxon>Bacillati</taxon>
        <taxon>Bacillota</taxon>
        <taxon>Clostridia</taxon>
        <taxon>Eubacteriales</taxon>
        <taxon>Oscillospiraceae</taxon>
        <taxon>Faecalibacterium</taxon>
    </lineage>
</organism>
<reference evidence="3" key="1">
    <citation type="journal article" date="2021" name="PeerJ">
        <title>Extensive microbial diversity within the chicken gut microbiome revealed by metagenomics and culture.</title>
        <authorList>
            <person name="Gilroy R."/>
            <person name="Ravi A."/>
            <person name="Getino M."/>
            <person name="Pursley I."/>
            <person name="Horton D.L."/>
            <person name="Alikhan N.F."/>
            <person name="Baker D."/>
            <person name="Gharbi K."/>
            <person name="Hall N."/>
            <person name="Watson M."/>
            <person name="Adriaenssens E.M."/>
            <person name="Foster-Nyarko E."/>
            <person name="Jarju S."/>
            <person name="Secka A."/>
            <person name="Antonio M."/>
            <person name="Oren A."/>
            <person name="Chaudhuri R.R."/>
            <person name="La Ragione R."/>
            <person name="Hildebrand F."/>
            <person name="Pallen M.J."/>
        </authorList>
    </citation>
    <scope>NUCLEOTIDE SEQUENCE</scope>
    <source>
        <strain evidence="3">ChiHcolR34-3080</strain>
    </source>
</reference>
<sequence length="233" mass="24884">MYAKKFLALFLSAALMVSMLAGCNKQPDNGEGDGSSSSSSQGTSQNGGNGGSGNSGSQGGGSSSGGETEQPDEDEKPGEDEDEPGDDDNVPAVDNFLDLNKINKIVKQTDARINVVNNSDLTAALDNFASRIKEVYSEEDFGRGFFFLQISKYFKSGVEDYLVDVDFLTAEDFEEGFDVQYADNGPFYTMEDAIAQDILGTENVYTMLTYAASAVPVTTADGVSGYLFALIFN</sequence>
<comment type="caution">
    <text evidence="3">The sequence shown here is derived from an EMBL/GenBank/DDBJ whole genome shotgun (WGS) entry which is preliminary data.</text>
</comment>
<dbReference type="AlphaFoldDB" id="A0A9D1QA95"/>
<proteinExistence type="predicted"/>
<feature type="compositionally biased region" description="Gly residues" evidence="1">
    <location>
        <begin position="45"/>
        <end position="64"/>
    </location>
</feature>
<evidence type="ECO:0000313" key="4">
    <source>
        <dbReference type="Proteomes" id="UP000823933"/>
    </source>
</evidence>
<dbReference type="PROSITE" id="PS51257">
    <property type="entry name" value="PROKAR_LIPOPROTEIN"/>
    <property type="match status" value="1"/>
</dbReference>
<keyword evidence="2" id="KW-0732">Signal</keyword>
<gene>
    <name evidence="3" type="ORF">H9890_05225</name>
</gene>
<dbReference type="Proteomes" id="UP000823933">
    <property type="component" value="Unassembled WGS sequence"/>
</dbReference>
<feature type="signal peptide" evidence="2">
    <location>
        <begin position="1"/>
        <end position="21"/>
    </location>
</feature>